<dbReference type="AlphaFoldDB" id="A0AAU8J2R3"/>
<proteinExistence type="predicted"/>
<sequence length="149" mass="15609">MPAVLYDRQSRSGTAPGPTLTACLVWVAGTLVRVAGAVADPRSAVVLVDEAAAVLAAVPRENSQRPGATPVQPLTERQLAVLALLQEEEVSLRQIADLLYVSHNTVKTHVRAVYRKLGASSRAEAVRCGRELGLVGPVPGSRERGPGGA</sequence>
<dbReference type="PROSITE" id="PS50043">
    <property type="entry name" value="HTH_LUXR_2"/>
    <property type="match status" value="1"/>
</dbReference>
<dbReference type="Pfam" id="PF00196">
    <property type="entry name" value="GerE"/>
    <property type="match status" value="1"/>
</dbReference>
<protein>
    <submittedName>
        <fullName evidence="5">LuxR C-terminal-related transcriptional regulator</fullName>
    </submittedName>
</protein>
<keyword evidence="1" id="KW-0805">Transcription regulation</keyword>
<evidence type="ECO:0000256" key="2">
    <source>
        <dbReference type="ARBA" id="ARBA00023125"/>
    </source>
</evidence>
<dbReference type="Gene3D" id="1.10.10.10">
    <property type="entry name" value="Winged helix-like DNA-binding domain superfamily/Winged helix DNA-binding domain"/>
    <property type="match status" value="1"/>
</dbReference>
<dbReference type="PANTHER" id="PTHR44688">
    <property type="entry name" value="DNA-BINDING TRANSCRIPTIONAL ACTIVATOR DEVR_DOSR"/>
    <property type="match status" value="1"/>
</dbReference>
<dbReference type="SMART" id="SM00421">
    <property type="entry name" value="HTH_LUXR"/>
    <property type="match status" value="1"/>
</dbReference>
<dbReference type="InterPro" id="IPR016032">
    <property type="entry name" value="Sig_transdc_resp-reg_C-effctor"/>
</dbReference>
<dbReference type="InterPro" id="IPR000792">
    <property type="entry name" value="Tscrpt_reg_LuxR_C"/>
</dbReference>
<keyword evidence="2" id="KW-0238">DNA-binding</keyword>
<gene>
    <name evidence="5" type="ORF">ABII15_34375</name>
</gene>
<organism evidence="5">
    <name type="scientific">Streptomyces tabacisoli</name>
    <dbReference type="NCBI Taxonomy" id="3156398"/>
    <lineage>
        <taxon>Bacteria</taxon>
        <taxon>Bacillati</taxon>
        <taxon>Actinomycetota</taxon>
        <taxon>Actinomycetes</taxon>
        <taxon>Kitasatosporales</taxon>
        <taxon>Streptomycetaceae</taxon>
        <taxon>Streptomyces</taxon>
    </lineage>
</organism>
<dbReference type="EMBL" id="CP159534">
    <property type="protein sequence ID" value="XCJ74747.1"/>
    <property type="molecule type" value="Genomic_DNA"/>
</dbReference>
<evidence type="ECO:0000313" key="5">
    <source>
        <dbReference type="EMBL" id="XCJ74747.1"/>
    </source>
</evidence>
<dbReference type="GO" id="GO:0006355">
    <property type="term" value="P:regulation of DNA-templated transcription"/>
    <property type="evidence" value="ECO:0007669"/>
    <property type="project" value="InterPro"/>
</dbReference>
<dbReference type="SUPFAM" id="SSF46894">
    <property type="entry name" value="C-terminal effector domain of the bipartite response regulators"/>
    <property type="match status" value="1"/>
</dbReference>
<dbReference type="InterPro" id="IPR036388">
    <property type="entry name" value="WH-like_DNA-bd_sf"/>
</dbReference>
<accession>A0AAU8J2R3</accession>
<dbReference type="KEGG" id="stac:ABII15_34375"/>
<keyword evidence="3" id="KW-0804">Transcription</keyword>
<feature type="domain" description="HTH luxR-type" evidence="4">
    <location>
        <begin position="67"/>
        <end position="133"/>
    </location>
</feature>
<dbReference type="GO" id="GO:0003677">
    <property type="term" value="F:DNA binding"/>
    <property type="evidence" value="ECO:0007669"/>
    <property type="project" value="UniProtKB-KW"/>
</dbReference>
<name>A0AAU8J2R3_9ACTN</name>
<evidence type="ECO:0000259" key="4">
    <source>
        <dbReference type="PROSITE" id="PS50043"/>
    </source>
</evidence>
<evidence type="ECO:0000256" key="1">
    <source>
        <dbReference type="ARBA" id="ARBA00023015"/>
    </source>
</evidence>
<dbReference type="CDD" id="cd06170">
    <property type="entry name" value="LuxR_C_like"/>
    <property type="match status" value="1"/>
</dbReference>
<evidence type="ECO:0000256" key="3">
    <source>
        <dbReference type="ARBA" id="ARBA00023163"/>
    </source>
</evidence>
<reference evidence="5" key="1">
    <citation type="submission" date="2024-06" db="EMBL/GenBank/DDBJ databases">
        <title>Streptomyces sp. strain HUAS MG91 genome sequences.</title>
        <authorList>
            <person name="Mo P."/>
        </authorList>
    </citation>
    <scope>NUCLEOTIDE SEQUENCE</scope>
    <source>
        <strain evidence="5">HUAS MG91</strain>
    </source>
</reference>
<dbReference type="PANTHER" id="PTHR44688:SF16">
    <property type="entry name" value="DNA-BINDING TRANSCRIPTIONAL ACTIVATOR DEVR_DOSR"/>
    <property type="match status" value="1"/>
</dbReference>
<dbReference type="RefSeq" id="WP_353946184.1">
    <property type="nucleotide sequence ID" value="NZ_CP159534.1"/>
</dbReference>